<reference evidence="2 3" key="1">
    <citation type="submission" date="2018-09" db="EMBL/GenBank/DDBJ databases">
        <title>Cohnella cavernae sp. nov., isolated from a karst cave.</title>
        <authorList>
            <person name="Zhu H."/>
        </authorList>
    </citation>
    <scope>NUCLEOTIDE SEQUENCE [LARGE SCALE GENOMIC DNA]</scope>
    <source>
        <strain evidence="2 3">K2E09-144</strain>
    </source>
</reference>
<evidence type="ECO:0008006" key="4">
    <source>
        <dbReference type="Google" id="ProtNLM"/>
    </source>
</evidence>
<proteinExistence type="predicted"/>
<dbReference type="AlphaFoldDB" id="A0A398CPU2"/>
<feature type="transmembrane region" description="Helical" evidence="1">
    <location>
        <begin position="158"/>
        <end position="177"/>
    </location>
</feature>
<sequence length="428" mass="45933">MTQKQTQRPRSRMWPKLLSIALGTAALLTVFGIVRAPGEAFRASLSGLQIWWQYVFPGLIPPLVLAELLAASGLLHGLSMLAEPLTRRLFRLPGASGWAIAFGWSTGVPAGAKEAARLRGSGLIREEDTDTLLLVSHMPNPFLVIVIVGSGFLQSPALGWAIALGLWLSAAAAGIVWSRLAKSRTVKTPPLPVNQPRALMRRALRAAADARKEDGRPFGKQMADAVSHSIATLMVIGGLMMLSAVALQLIRASYPGTDVWLAIPGVYEMHLGAYETGHSMLFASAPVHAASLLAAALAWTGWSGLLQARAAFGTEGSFPWGRVIGGRLLHSALAMLFTWPLAQAVSGSGWLARFFDRLSPSSVEAVEAFSTGSQISLIPDAWRHIPEMWLAGLLSFGVFLLLALLAALIRPARKQHKQPPRPPSDHTK</sequence>
<evidence type="ECO:0000313" key="3">
    <source>
        <dbReference type="Proteomes" id="UP000266340"/>
    </source>
</evidence>
<feature type="transmembrane region" description="Helical" evidence="1">
    <location>
        <begin position="388"/>
        <end position="409"/>
    </location>
</feature>
<accession>A0A398CPU2</accession>
<name>A0A398CPU2_9BACL</name>
<gene>
    <name evidence="2" type="ORF">D3H35_07665</name>
</gene>
<keyword evidence="1" id="KW-0472">Membrane</keyword>
<keyword evidence="1" id="KW-0812">Transmembrane</keyword>
<organism evidence="2 3">
    <name type="scientific">Cohnella faecalis</name>
    <dbReference type="NCBI Taxonomy" id="2315694"/>
    <lineage>
        <taxon>Bacteria</taxon>
        <taxon>Bacillati</taxon>
        <taxon>Bacillota</taxon>
        <taxon>Bacilli</taxon>
        <taxon>Bacillales</taxon>
        <taxon>Paenibacillaceae</taxon>
        <taxon>Cohnella</taxon>
    </lineage>
</organism>
<comment type="caution">
    <text evidence="2">The sequence shown here is derived from an EMBL/GenBank/DDBJ whole genome shotgun (WGS) entry which is preliminary data.</text>
</comment>
<evidence type="ECO:0000256" key="1">
    <source>
        <dbReference type="SAM" id="Phobius"/>
    </source>
</evidence>
<protein>
    <recommendedName>
        <fullName evidence="4">Nucleoside recognition domain-containing protein</fullName>
    </recommendedName>
</protein>
<keyword evidence="3" id="KW-1185">Reference proteome</keyword>
<evidence type="ECO:0000313" key="2">
    <source>
        <dbReference type="EMBL" id="RIE04452.1"/>
    </source>
</evidence>
<feature type="transmembrane region" description="Helical" evidence="1">
    <location>
        <begin position="132"/>
        <end position="152"/>
    </location>
</feature>
<keyword evidence="1" id="KW-1133">Transmembrane helix</keyword>
<feature type="transmembrane region" description="Helical" evidence="1">
    <location>
        <begin position="230"/>
        <end position="250"/>
    </location>
</feature>
<feature type="transmembrane region" description="Helical" evidence="1">
    <location>
        <begin position="287"/>
        <end position="308"/>
    </location>
</feature>
<feature type="transmembrane region" description="Helical" evidence="1">
    <location>
        <begin position="328"/>
        <end position="352"/>
    </location>
</feature>
<feature type="transmembrane region" description="Helical" evidence="1">
    <location>
        <begin position="56"/>
        <end position="82"/>
    </location>
</feature>
<dbReference type="Proteomes" id="UP000266340">
    <property type="component" value="Unassembled WGS sequence"/>
</dbReference>
<dbReference type="EMBL" id="QXJM01000027">
    <property type="protein sequence ID" value="RIE04452.1"/>
    <property type="molecule type" value="Genomic_DNA"/>
</dbReference>